<accession>A0ABR9P8P6</accession>
<evidence type="ECO:0000256" key="4">
    <source>
        <dbReference type="ARBA" id="ARBA00022741"/>
    </source>
</evidence>
<feature type="region of interest" description="Disordered" evidence="8">
    <location>
        <begin position="350"/>
        <end position="404"/>
    </location>
</feature>
<evidence type="ECO:0000256" key="9">
    <source>
        <dbReference type="SAM" id="Phobius"/>
    </source>
</evidence>
<dbReference type="Proteomes" id="UP000806528">
    <property type="component" value="Unassembled WGS sequence"/>
</dbReference>
<dbReference type="SUPFAM" id="SSF56112">
    <property type="entry name" value="Protein kinase-like (PK-like)"/>
    <property type="match status" value="1"/>
</dbReference>
<keyword evidence="9" id="KW-0812">Transmembrane</keyword>
<evidence type="ECO:0000256" key="3">
    <source>
        <dbReference type="ARBA" id="ARBA00022679"/>
    </source>
</evidence>
<dbReference type="PANTHER" id="PTHR43289">
    <property type="entry name" value="MITOGEN-ACTIVATED PROTEIN KINASE KINASE KINASE 20-RELATED"/>
    <property type="match status" value="1"/>
</dbReference>
<dbReference type="PROSITE" id="PS00108">
    <property type="entry name" value="PROTEIN_KINASE_ST"/>
    <property type="match status" value="1"/>
</dbReference>
<dbReference type="Pfam" id="PF00069">
    <property type="entry name" value="Pkinase"/>
    <property type="match status" value="1"/>
</dbReference>
<dbReference type="PROSITE" id="PS00107">
    <property type="entry name" value="PROTEIN_KINASE_ATP"/>
    <property type="match status" value="1"/>
</dbReference>
<evidence type="ECO:0000313" key="12">
    <source>
        <dbReference type="Proteomes" id="UP000806528"/>
    </source>
</evidence>
<evidence type="ECO:0000256" key="6">
    <source>
        <dbReference type="ARBA" id="ARBA00022840"/>
    </source>
</evidence>
<evidence type="ECO:0000256" key="7">
    <source>
        <dbReference type="PROSITE-ProRule" id="PRU10141"/>
    </source>
</evidence>
<evidence type="ECO:0000256" key="8">
    <source>
        <dbReference type="SAM" id="MobiDB-lite"/>
    </source>
</evidence>
<dbReference type="PANTHER" id="PTHR43289:SF6">
    <property type="entry name" value="SERINE_THREONINE-PROTEIN KINASE NEKL-3"/>
    <property type="match status" value="1"/>
</dbReference>
<feature type="binding site" evidence="7">
    <location>
        <position position="44"/>
    </location>
    <ligand>
        <name>ATP</name>
        <dbReference type="ChEBI" id="CHEBI:30616"/>
    </ligand>
</feature>
<dbReference type="InterPro" id="IPR017441">
    <property type="entry name" value="Protein_kinase_ATP_BS"/>
</dbReference>
<keyword evidence="5 11" id="KW-0418">Kinase</keyword>
<evidence type="ECO:0000259" key="10">
    <source>
        <dbReference type="PROSITE" id="PS50011"/>
    </source>
</evidence>
<feature type="compositionally biased region" description="Low complexity" evidence="8">
    <location>
        <begin position="302"/>
        <end position="315"/>
    </location>
</feature>
<evidence type="ECO:0000256" key="2">
    <source>
        <dbReference type="ARBA" id="ARBA00022527"/>
    </source>
</evidence>
<keyword evidence="9" id="KW-0472">Membrane</keyword>
<proteinExistence type="predicted"/>
<keyword evidence="3" id="KW-0808">Transferase</keyword>
<dbReference type="InterPro" id="IPR000719">
    <property type="entry name" value="Prot_kinase_dom"/>
</dbReference>
<keyword evidence="4 7" id="KW-0547">Nucleotide-binding</keyword>
<evidence type="ECO:0000313" key="11">
    <source>
        <dbReference type="EMBL" id="MBE3000213.1"/>
    </source>
</evidence>
<evidence type="ECO:0000256" key="5">
    <source>
        <dbReference type="ARBA" id="ARBA00022777"/>
    </source>
</evidence>
<evidence type="ECO:0000256" key="1">
    <source>
        <dbReference type="ARBA" id="ARBA00012513"/>
    </source>
</evidence>
<name>A0ABR9P8P6_9ACTN</name>
<protein>
    <recommendedName>
        <fullName evidence="1">non-specific serine/threonine protein kinase</fullName>
        <ecNumber evidence="1">2.7.11.1</ecNumber>
    </recommendedName>
</protein>
<sequence>MSSNGGGERLVANRYVLRRELGRGGMGIVWQAHDPQLHRDVAIKQVLLPGHFTPAEREDAHARVRREARSAARVSHPTVITIHDVFEWEDSPWVVMELVEGGSLSEMLEREGALDPERVAQIGDSLLRAVHHANEVGVLHRDVKPGNIMMSTDGRVVLTDFGIATIEGGPSITRTGALVGSPEYMAPERLEGGEAEHRNDLWSIGVTLYAAVEGRSPFNRDTITAAIAAVVSGQVPPMERAGWLEPVISGLLERDPDRRMTVDQALHLLSTRGAGAHMHQVPSGAQEPHHAHAAAVPPPHDPYAQPAYHAHPAQPGRERRGLRTGTMLAFGAAGVALVLVAGAVLYAVGQSGGDGDGEQLGVPPGEDRPDSEQGPDGPGGPDDPDAAGGQPELDEDGDPPGYDELEAFRAEPFSIDHPQGWEVDDSDIGQDTAMFYPPGYDQQLWVAGWSEPLDAGSSHAYLVETDGGTVDDPSTSGFQSLDVGALDDDDFPQDWDVAFMEAEFTNDTWPTPERHYWIYAVAVEHQGEQMMYNVSVNVPREQEDFYDDLHEDVIETFNPHL</sequence>
<keyword evidence="2 11" id="KW-0723">Serine/threonine-protein kinase</keyword>
<dbReference type="EMBL" id="JADBGI010000013">
    <property type="protein sequence ID" value="MBE3000213.1"/>
    <property type="molecule type" value="Genomic_DNA"/>
</dbReference>
<dbReference type="EC" id="2.7.11.1" evidence="1"/>
<organism evidence="11 12">
    <name type="scientific">Nocardiopsis coralli</name>
    <dbReference type="NCBI Taxonomy" id="2772213"/>
    <lineage>
        <taxon>Bacteria</taxon>
        <taxon>Bacillati</taxon>
        <taxon>Actinomycetota</taxon>
        <taxon>Actinomycetes</taxon>
        <taxon>Streptosporangiales</taxon>
        <taxon>Nocardiopsidaceae</taxon>
        <taxon>Nocardiopsis</taxon>
    </lineage>
</organism>
<feature type="transmembrane region" description="Helical" evidence="9">
    <location>
        <begin position="327"/>
        <end position="349"/>
    </location>
</feature>
<reference evidence="11 12" key="1">
    <citation type="submission" date="2020-09" db="EMBL/GenBank/DDBJ databases">
        <title>Diversity and distribution of actinomycetes associated with coral in the coast of Hainan.</title>
        <authorList>
            <person name="Li F."/>
        </authorList>
    </citation>
    <scope>NUCLEOTIDE SEQUENCE [LARGE SCALE GENOMIC DNA]</scope>
    <source>
        <strain evidence="11 12">HNM0947</strain>
    </source>
</reference>
<feature type="domain" description="Protein kinase" evidence="10">
    <location>
        <begin position="15"/>
        <end position="270"/>
    </location>
</feature>
<dbReference type="CDD" id="cd14014">
    <property type="entry name" value="STKc_PknB_like"/>
    <property type="match status" value="1"/>
</dbReference>
<dbReference type="Gene3D" id="1.10.510.10">
    <property type="entry name" value="Transferase(Phosphotransferase) domain 1"/>
    <property type="match status" value="1"/>
</dbReference>
<dbReference type="GO" id="GO:0004674">
    <property type="term" value="F:protein serine/threonine kinase activity"/>
    <property type="evidence" value="ECO:0007669"/>
    <property type="project" value="UniProtKB-KW"/>
</dbReference>
<dbReference type="RefSeq" id="WP_193122822.1">
    <property type="nucleotide sequence ID" value="NZ_JADBGI010000013.1"/>
</dbReference>
<feature type="region of interest" description="Disordered" evidence="8">
    <location>
        <begin position="275"/>
        <end position="319"/>
    </location>
</feature>
<dbReference type="InterPro" id="IPR011009">
    <property type="entry name" value="Kinase-like_dom_sf"/>
</dbReference>
<feature type="compositionally biased region" description="Acidic residues" evidence="8">
    <location>
        <begin position="392"/>
        <end position="404"/>
    </location>
</feature>
<dbReference type="PROSITE" id="PS50011">
    <property type="entry name" value="PROTEIN_KINASE_DOM"/>
    <property type="match status" value="1"/>
</dbReference>
<dbReference type="Gene3D" id="3.30.200.20">
    <property type="entry name" value="Phosphorylase Kinase, domain 1"/>
    <property type="match status" value="1"/>
</dbReference>
<keyword evidence="9" id="KW-1133">Transmembrane helix</keyword>
<gene>
    <name evidence="11" type="ORF">IDM40_16110</name>
</gene>
<comment type="caution">
    <text evidence="11">The sequence shown here is derived from an EMBL/GenBank/DDBJ whole genome shotgun (WGS) entry which is preliminary data.</text>
</comment>
<keyword evidence="6 7" id="KW-0067">ATP-binding</keyword>
<dbReference type="SMART" id="SM00220">
    <property type="entry name" value="S_TKc"/>
    <property type="match status" value="1"/>
</dbReference>
<dbReference type="InterPro" id="IPR008271">
    <property type="entry name" value="Ser/Thr_kinase_AS"/>
</dbReference>
<keyword evidence="12" id="KW-1185">Reference proteome</keyword>